<evidence type="ECO:0000256" key="13">
    <source>
        <dbReference type="ARBA" id="ARBA00023157"/>
    </source>
</evidence>
<evidence type="ECO:0000256" key="3">
    <source>
        <dbReference type="ARBA" id="ARBA00006873"/>
    </source>
</evidence>
<proteinExistence type="inferred from homology"/>
<dbReference type="GO" id="GO:0140825">
    <property type="term" value="F:lactoperoxidase activity"/>
    <property type="evidence" value="ECO:0007669"/>
    <property type="project" value="UniProtKB-EC"/>
</dbReference>
<evidence type="ECO:0000256" key="2">
    <source>
        <dbReference type="ARBA" id="ARBA00002322"/>
    </source>
</evidence>
<protein>
    <recommendedName>
        <fullName evidence="4 21">Peroxidase</fullName>
        <ecNumber evidence="4 21">1.11.1.7</ecNumber>
    </recommendedName>
</protein>
<evidence type="ECO:0000256" key="12">
    <source>
        <dbReference type="ARBA" id="ARBA00023004"/>
    </source>
</evidence>
<keyword evidence="11 21" id="KW-0560">Oxidoreductase</keyword>
<feature type="disulfide bond" evidence="20">
    <location>
        <begin position="204"/>
        <end position="236"/>
    </location>
</feature>
<dbReference type="PANTHER" id="PTHR31235">
    <property type="entry name" value="PEROXIDASE 25-RELATED"/>
    <property type="match status" value="1"/>
</dbReference>
<evidence type="ECO:0000256" key="8">
    <source>
        <dbReference type="ARBA" id="ARBA00022723"/>
    </source>
</evidence>
<dbReference type="Gramene" id="QL06p006896:mrna">
    <property type="protein sequence ID" value="QL06p006896:mrna"/>
    <property type="gene ID" value="QL06p006896"/>
</dbReference>
<dbReference type="InParanoid" id="A0A7N2LWF0"/>
<evidence type="ECO:0000256" key="5">
    <source>
        <dbReference type="ARBA" id="ARBA00022525"/>
    </source>
</evidence>
<keyword evidence="24" id="KW-1185">Reference proteome</keyword>
<evidence type="ECO:0000256" key="6">
    <source>
        <dbReference type="ARBA" id="ARBA00022559"/>
    </source>
</evidence>
<comment type="similarity">
    <text evidence="21">Belongs to the peroxidase family. Classical plant (class III) peroxidase subfamily.</text>
</comment>
<keyword evidence="8 18" id="KW-0479">Metal-binding</keyword>
<dbReference type="InterPro" id="IPR019793">
    <property type="entry name" value="Peroxidases_heam-ligand_BS"/>
</dbReference>
<dbReference type="FunFam" id="1.10.520.10:FF:000001">
    <property type="entry name" value="Peroxidase"/>
    <property type="match status" value="1"/>
</dbReference>
<dbReference type="SUPFAM" id="SSF48113">
    <property type="entry name" value="Heme-dependent peroxidases"/>
    <property type="match status" value="1"/>
</dbReference>
<feature type="binding site" description="axial binding residue" evidence="18">
    <location>
        <position position="197"/>
    </location>
    <ligand>
        <name>heme b</name>
        <dbReference type="ChEBI" id="CHEBI:60344"/>
    </ligand>
    <ligandPart>
        <name>Fe</name>
        <dbReference type="ChEBI" id="CHEBI:18248"/>
    </ligandPart>
</feature>
<keyword evidence="12 18" id="KW-0408">Iron</keyword>
<feature type="binding site" evidence="17">
    <location>
        <position position="167"/>
    </location>
    <ligand>
        <name>substrate</name>
    </ligand>
</feature>
<dbReference type="Gene3D" id="1.10.420.10">
    <property type="entry name" value="Peroxidase, domain 2"/>
    <property type="match status" value="1"/>
</dbReference>
<keyword evidence="14" id="KW-0325">Glycoprotein</keyword>
<evidence type="ECO:0000256" key="9">
    <source>
        <dbReference type="ARBA" id="ARBA00022729"/>
    </source>
</evidence>
<feature type="active site" description="Proton acceptor" evidence="16">
    <location>
        <position position="67"/>
    </location>
</feature>
<evidence type="ECO:0000256" key="14">
    <source>
        <dbReference type="ARBA" id="ARBA00023180"/>
    </source>
</evidence>
<dbReference type="Gene3D" id="1.10.520.10">
    <property type="match status" value="1"/>
</dbReference>
<accession>A0A7N2LWF0</accession>
<evidence type="ECO:0000256" key="19">
    <source>
        <dbReference type="PIRSR" id="PIRSR600823-4"/>
    </source>
</evidence>
<dbReference type="GO" id="GO:0006979">
    <property type="term" value="P:response to oxidative stress"/>
    <property type="evidence" value="ECO:0007669"/>
    <property type="project" value="UniProtKB-UniRule"/>
</dbReference>
<dbReference type="CDD" id="cd00693">
    <property type="entry name" value="secretory_peroxidase"/>
    <property type="match status" value="1"/>
</dbReference>
<feature type="disulfide bond" evidence="20">
    <location>
        <begin position="69"/>
        <end position="74"/>
    </location>
</feature>
<evidence type="ECO:0000256" key="21">
    <source>
        <dbReference type="RuleBase" id="RU362060"/>
    </source>
</evidence>
<feature type="binding site" evidence="18">
    <location>
        <position position="75"/>
    </location>
    <ligand>
        <name>Ca(2+)</name>
        <dbReference type="ChEBI" id="CHEBI:29108"/>
        <label>1</label>
    </ligand>
</feature>
<evidence type="ECO:0000256" key="18">
    <source>
        <dbReference type="PIRSR" id="PIRSR600823-3"/>
    </source>
</evidence>
<dbReference type="PROSITE" id="PS50873">
    <property type="entry name" value="PEROXIDASE_4"/>
    <property type="match status" value="1"/>
</dbReference>
<dbReference type="Pfam" id="PF00141">
    <property type="entry name" value="peroxidase"/>
    <property type="match status" value="1"/>
</dbReference>
<dbReference type="InterPro" id="IPR000823">
    <property type="entry name" value="Peroxidase_pln"/>
</dbReference>
<feature type="binding site" evidence="18">
    <location>
        <position position="71"/>
    </location>
    <ligand>
        <name>Ca(2+)</name>
        <dbReference type="ChEBI" id="CHEBI:29108"/>
        <label>1</label>
    </ligand>
</feature>
<dbReference type="InterPro" id="IPR033905">
    <property type="entry name" value="Secretory_peroxidase"/>
</dbReference>
<evidence type="ECO:0000256" key="7">
    <source>
        <dbReference type="ARBA" id="ARBA00022617"/>
    </source>
</evidence>
<feature type="binding site" evidence="18">
    <location>
        <position position="89"/>
    </location>
    <ligand>
        <name>Ca(2+)</name>
        <dbReference type="ChEBI" id="CHEBI:29108"/>
        <label>1</label>
    </ligand>
</feature>
<keyword evidence="5 21" id="KW-0964">Secreted</keyword>
<feature type="signal peptide" evidence="21">
    <location>
        <begin position="1"/>
        <end position="24"/>
    </location>
</feature>
<dbReference type="GO" id="GO:0042744">
    <property type="term" value="P:hydrogen peroxide catabolic process"/>
    <property type="evidence" value="ECO:0007669"/>
    <property type="project" value="UniProtKB-KW"/>
</dbReference>
<dbReference type="InterPro" id="IPR002016">
    <property type="entry name" value="Haem_peroxidase"/>
</dbReference>
<evidence type="ECO:0000256" key="4">
    <source>
        <dbReference type="ARBA" id="ARBA00012313"/>
    </source>
</evidence>
<keyword evidence="10 18" id="KW-0106">Calcium</keyword>
<dbReference type="PROSITE" id="PS00435">
    <property type="entry name" value="PEROXIDASE_1"/>
    <property type="match status" value="1"/>
</dbReference>
<dbReference type="OMA" id="SIIWKRV"/>
<reference evidence="23 24" key="1">
    <citation type="journal article" date="2016" name="G3 (Bethesda)">
        <title>First Draft Assembly and Annotation of the Genome of a California Endemic Oak Quercus lobata Nee (Fagaceae).</title>
        <authorList>
            <person name="Sork V.L."/>
            <person name="Fitz-Gibbon S.T."/>
            <person name="Puiu D."/>
            <person name="Crepeau M."/>
            <person name="Gugger P.F."/>
            <person name="Sherman R."/>
            <person name="Stevens K."/>
            <person name="Langley C.H."/>
            <person name="Pellegrini M."/>
            <person name="Salzberg S.L."/>
        </authorList>
    </citation>
    <scope>NUCLEOTIDE SEQUENCE [LARGE SCALE GENOMIC DNA]</scope>
    <source>
        <strain evidence="23 24">cv. SW786</strain>
    </source>
</reference>
<feature type="binding site" evidence="18">
    <location>
        <position position="68"/>
    </location>
    <ligand>
        <name>Ca(2+)</name>
        <dbReference type="ChEBI" id="CHEBI:29108"/>
        <label>1</label>
    </ligand>
</feature>
<organism evidence="23 24">
    <name type="scientific">Quercus lobata</name>
    <name type="common">Valley oak</name>
    <dbReference type="NCBI Taxonomy" id="97700"/>
    <lineage>
        <taxon>Eukaryota</taxon>
        <taxon>Viridiplantae</taxon>
        <taxon>Streptophyta</taxon>
        <taxon>Embryophyta</taxon>
        <taxon>Tracheophyta</taxon>
        <taxon>Spermatophyta</taxon>
        <taxon>Magnoliopsida</taxon>
        <taxon>eudicotyledons</taxon>
        <taxon>Gunneridae</taxon>
        <taxon>Pentapetalae</taxon>
        <taxon>rosids</taxon>
        <taxon>fabids</taxon>
        <taxon>Fagales</taxon>
        <taxon>Fagaceae</taxon>
        <taxon>Quercus</taxon>
    </lineage>
</organism>
<evidence type="ECO:0000313" key="23">
    <source>
        <dbReference type="EnsemblPlants" id="QL06p006896:mrna"/>
    </source>
</evidence>
<feature type="binding site" evidence="18">
    <location>
        <position position="249"/>
    </location>
    <ligand>
        <name>Ca(2+)</name>
        <dbReference type="ChEBI" id="CHEBI:29108"/>
        <label>2</label>
    </ligand>
</feature>
<evidence type="ECO:0000313" key="24">
    <source>
        <dbReference type="Proteomes" id="UP000594261"/>
    </source>
</evidence>
<keyword evidence="15 21" id="KW-0376">Hydrogen peroxide</keyword>
<comment type="cofactor">
    <cofactor evidence="18 21">
        <name>Ca(2+)</name>
        <dbReference type="ChEBI" id="CHEBI:29108"/>
    </cofactor>
    <text evidence="18 21">Binds 2 calcium ions per subunit.</text>
</comment>
<dbReference type="PRINTS" id="PR00461">
    <property type="entry name" value="PLPEROXIDASE"/>
</dbReference>
<evidence type="ECO:0000259" key="22">
    <source>
        <dbReference type="PROSITE" id="PS50873"/>
    </source>
</evidence>
<evidence type="ECO:0000256" key="16">
    <source>
        <dbReference type="PIRSR" id="PIRSR600823-1"/>
    </source>
</evidence>
<feature type="binding site" evidence="18">
    <location>
        <position position="73"/>
    </location>
    <ligand>
        <name>Ca(2+)</name>
        <dbReference type="ChEBI" id="CHEBI:29108"/>
        <label>1</label>
    </ligand>
</feature>
<keyword evidence="7 21" id="KW-0349">Heme</keyword>
<dbReference type="FunFam" id="1.10.420.10:FF:000008">
    <property type="entry name" value="Peroxidase"/>
    <property type="match status" value="1"/>
</dbReference>
<feature type="binding site" evidence="18">
    <location>
        <position position="257"/>
    </location>
    <ligand>
        <name>Ca(2+)</name>
        <dbReference type="ChEBI" id="CHEBI:29108"/>
        <label>2</label>
    </ligand>
</feature>
<dbReference type="InterPro" id="IPR010255">
    <property type="entry name" value="Haem_peroxidase_sf"/>
</dbReference>
<evidence type="ECO:0000256" key="17">
    <source>
        <dbReference type="PIRSR" id="PIRSR600823-2"/>
    </source>
</evidence>
<dbReference type="EMBL" id="LRBV02000006">
    <property type="status" value="NOT_ANNOTATED_CDS"/>
    <property type="molecule type" value="Genomic_DNA"/>
</dbReference>
<comment type="similarity">
    <text evidence="3">Belongs to the peroxidase family. Ascorbate peroxidase subfamily.</text>
</comment>
<feature type="disulfide bond" evidence="20">
    <location>
        <begin position="121"/>
        <end position="324"/>
    </location>
</feature>
<dbReference type="EC" id="1.11.1.7" evidence="4 21"/>
<keyword evidence="13 20" id="KW-1015">Disulfide bond</keyword>
<comment type="subcellular location">
    <subcellularLocation>
        <location evidence="21">Secreted</location>
    </subcellularLocation>
</comment>
<evidence type="ECO:0000256" key="11">
    <source>
        <dbReference type="ARBA" id="ARBA00023002"/>
    </source>
</evidence>
<dbReference type="GO" id="GO:0005576">
    <property type="term" value="C:extracellular region"/>
    <property type="evidence" value="ECO:0007669"/>
    <property type="project" value="UniProtKB-SubCell"/>
</dbReference>
<dbReference type="GO" id="GO:0020037">
    <property type="term" value="F:heme binding"/>
    <property type="evidence" value="ECO:0007669"/>
    <property type="project" value="UniProtKB-UniRule"/>
</dbReference>
<keyword evidence="9 21" id="KW-0732">Signal</keyword>
<keyword evidence="6 21" id="KW-0575">Peroxidase</keyword>
<comment type="catalytic activity">
    <reaction evidence="1 21">
        <text>2 a phenolic donor + H2O2 = 2 a phenolic radical donor + 2 H2O</text>
        <dbReference type="Rhea" id="RHEA:56136"/>
        <dbReference type="ChEBI" id="CHEBI:15377"/>
        <dbReference type="ChEBI" id="CHEBI:16240"/>
        <dbReference type="ChEBI" id="CHEBI:139520"/>
        <dbReference type="ChEBI" id="CHEBI:139521"/>
        <dbReference type="EC" id="1.11.1.7"/>
    </reaction>
</comment>
<dbReference type="EnsemblPlants" id="QL06p006896:mrna">
    <property type="protein sequence ID" value="QL06p006896:mrna"/>
    <property type="gene ID" value="QL06p006896"/>
</dbReference>
<comment type="function">
    <text evidence="2">Removal of H(2)O(2), oxidation of toxic reductants, biosynthesis and degradation of lignin, suberization, auxin catabolism, response to environmental stresses such as wounding, pathogen attack and oxidative stress. These functions might be dependent on each isozyme/isoform in each plant tissue.</text>
</comment>
<evidence type="ECO:0000256" key="1">
    <source>
        <dbReference type="ARBA" id="ARBA00000189"/>
    </source>
</evidence>
<dbReference type="GO" id="GO:0046872">
    <property type="term" value="F:metal ion binding"/>
    <property type="evidence" value="ECO:0007669"/>
    <property type="project" value="UniProtKB-UniRule"/>
</dbReference>
<feature type="chain" id="PRO_5029946558" description="Peroxidase" evidence="21">
    <location>
        <begin position="25"/>
        <end position="329"/>
    </location>
</feature>
<reference evidence="23" key="2">
    <citation type="submission" date="2021-01" db="UniProtKB">
        <authorList>
            <consortium name="EnsemblPlants"/>
        </authorList>
    </citation>
    <scope>IDENTIFICATION</scope>
</reference>
<feature type="domain" description="Plant heme peroxidase family profile" evidence="22">
    <location>
        <begin position="26"/>
        <end position="328"/>
    </location>
</feature>
<feature type="binding site" evidence="18">
    <location>
        <position position="77"/>
    </location>
    <ligand>
        <name>Ca(2+)</name>
        <dbReference type="ChEBI" id="CHEBI:29108"/>
        <label>1</label>
    </ligand>
</feature>
<evidence type="ECO:0000256" key="15">
    <source>
        <dbReference type="ARBA" id="ARBA00023324"/>
    </source>
</evidence>
<dbReference type="PRINTS" id="PR00458">
    <property type="entry name" value="PEROXIDASE"/>
</dbReference>
<evidence type="ECO:0000256" key="10">
    <source>
        <dbReference type="ARBA" id="ARBA00022837"/>
    </source>
</evidence>
<feature type="site" description="Transition state stabilizer" evidence="19">
    <location>
        <position position="63"/>
    </location>
</feature>
<feature type="disulfide bond" evidence="20">
    <location>
        <begin position="36"/>
        <end position="115"/>
    </location>
</feature>
<comment type="cofactor">
    <cofactor evidence="18 21">
        <name>heme b</name>
        <dbReference type="ChEBI" id="CHEBI:60344"/>
    </cofactor>
    <text evidence="18 21">Binds 1 heme b (iron(II)-protoporphyrin IX) group per subunit.</text>
</comment>
<dbReference type="Proteomes" id="UP000594261">
    <property type="component" value="Chromosome 6"/>
</dbReference>
<name>A0A7N2LWF0_QUELO</name>
<dbReference type="FunCoup" id="A0A7N2LWF0">
    <property type="interactions" value="336"/>
</dbReference>
<feature type="binding site" evidence="18">
    <location>
        <position position="198"/>
    </location>
    <ligand>
        <name>Ca(2+)</name>
        <dbReference type="ChEBI" id="CHEBI:29108"/>
        <label>2</label>
    </ligand>
</feature>
<sequence>MNANLSSFLISIVVFGSLLGVCHGAELRKHFYKDSCPLAEDIVKEIIWKRVASNSTLPAKFLRMHFHDCFVRGCDASILLDSTANNQAEKAAIPNLSLGGFDVIDEVKTELEKTCPGVVSCADIIALAARDSVSYQFQRPIWEVLTGRRDGSISHKSDSEVRANNIPSPLFDFSSLKQSFANKGLTVHDLVVLSGGHTIGVGHCNFFSNRLYNFTGKNDADPSLNSTYAAFLKTQCKNLSNKITIVPMDPGSPLSFDNNYFKNLKLNQGLFQSDAALLTNNEATNTVDELLDSQDFFTEFGQSMKRMGAIHVLTGSSGEIRKKCNVVNS</sequence>
<evidence type="ECO:0000256" key="20">
    <source>
        <dbReference type="PIRSR" id="PIRSR600823-5"/>
    </source>
</evidence>
<dbReference type="AlphaFoldDB" id="A0A7N2LWF0"/>